<evidence type="ECO:0000313" key="9">
    <source>
        <dbReference type="Proteomes" id="UP000623467"/>
    </source>
</evidence>
<evidence type="ECO:0000259" key="7">
    <source>
        <dbReference type="Pfam" id="PF00899"/>
    </source>
</evidence>
<evidence type="ECO:0000256" key="2">
    <source>
        <dbReference type="ARBA" id="ARBA00004718"/>
    </source>
</evidence>
<dbReference type="InterPro" id="IPR000594">
    <property type="entry name" value="ThiF_NAD_FAD-bd"/>
</dbReference>
<keyword evidence="4" id="KW-0833">Ubl conjugation pathway</keyword>
<evidence type="ECO:0000256" key="1">
    <source>
        <dbReference type="ARBA" id="ARBA00004123"/>
    </source>
</evidence>
<comment type="subcellular location">
    <subcellularLocation>
        <location evidence="1">Nucleus</location>
    </subcellularLocation>
</comment>
<sequence>MVNENEKTEINTQKITLTEEEVGRLDRQIRVWGFDAQQRMRNATILVVQLKGTATEVIKNIVLAGIGKLVIMDDGDVMEEDLGSGFFFRDEDVGKKRVDAAKDRIESLNPLVTVETIATFSGLEGSDFDATIQAVDLVCVTDWNREGLIRLNDGCRRLGKPFYAGGTYGVLGYIFCDLLKHDYVAPNDRSVPKEAQKNIKLSATYPSLSEALRHRWTALTKKQTKEVNPAVVFAILALWEYQKVHGQLPTGSTDVAELQSIANAMISAADVQKQVLETIPSELTVSLSETARSEFSPVCAIVGGMLAQDILKTLGARDPPIANFFTFDGNTGAGTVCRMSMP</sequence>
<dbReference type="PANTHER" id="PTHR10953:SF162">
    <property type="entry name" value="SUMO-ACTIVATING ENZYME SUBUNIT 1"/>
    <property type="match status" value="1"/>
</dbReference>
<dbReference type="GO" id="GO:0005737">
    <property type="term" value="C:cytoplasm"/>
    <property type="evidence" value="ECO:0007669"/>
    <property type="project" value="TreeGrafter"/>
</dbReference>
<dbReference type="Gene3D" id="3.40.50.720">
    <property type="entry name" value="NAD(P)-binding Rossmann-like Domain"/>
    <property type="match status" value="1"/>
</dbReference>
<dbReference type="Proteomes" id="UP000623467">
    <property type="component" value="Unassembled WGS sequence"/>
</dbReference>
<evidence type="ECO:0000256" key="5">
    <source>
        <dbReference type="ARBA" id="ARBA00023242"/>
    </source>
</evidence>
<name>A0A8H6XRI0_9AGAR</name>
<accession>A0A8H6XRI0</accession>
<dbReference type="PRINTS" id="PR01849">
    <property type="entry name" value="UBIQUITINACT"/>
</dbReference>
<dbReference type="GO" id="GO:0019948">
    <property type="term" value="F:SUMO activating enzyme activity"/>
    <property type="evidence" value="ECO:0007669"/>
    <property type="project" value="TreeGrafter"/>
</dbReference>
<dbReference type="InterPro" id="IPR035985">
    <property type="entry name" value="Ubiquitin-activating_enz"/>
</dbReference>
<dbReference type="PANTHER" id="PTHR10953">
    <property type="entry name" value="UBIQUITIN-ACTIVATING ENZYME E1"/>
    <property type="match status" value="1"/>
</dbReference>
<dbReference type="GO" id="GO:0016925">
    <property type="term" value="P:protein sumoylation"/>
    <property type="evidence" value="ECO:0007669"/>
    <property type="project" value="TreeGrafter"/>
</dbReference>
<reference evidence="8" key="1">
    <citation type="submission" date="2020-05" db="EMBL/GenBank/DDBJ databases">
        <title>Mycena genomes resolve the evolution of fungal bioluminescence.</title>
        <authorList>
            <person name="Tsai I.J."/>
        </authorList>
    </citation>
    <scope>NUCLEOTIDE SEQUENCE</scope>
    <source>
        <strain evidence="8">160909Yilan</strain>
    </source>
</reference>
<protein>
    <recommendedName>
        <fullName evidence="6">Ubiquitin-like 1-activating enzyme E1A</fullName>
    </recommendedName>
</protein>
<feature type="domain" description="THIF-type NAD/FAD binding fold" evidence="7">
    <location>
        <begin position="26"/>
        <end position="339"/>
    </location>
</feature>
<dbReference type="GO" id="GO:0031510">
    <property type="term" value="C:SUMO activating enzyme complex"/>
    <property type="evidence" value="ECO:0007669"/>
    <property type="project" value="TreeGrafter"/>
</dbReference>
<evidence type="ECO:0000256" key="6">
    <source>
        <dbReference type="ARBA" id="ARBA00044354"/>
    </source>
</evidence>
<organism evidence="8 9">
    <name type="scientific">Mycena sanguinolenta</name>
    <dbReference type="NCBI Taxonomy" id="230812"/>
    <lineage>
        <taxon>Eukaryota</taxon>
        <taxon>Fungi</taxon>
        <taxon>Dikarya</taxon>
        <taxon>Basidiomycota</taxon>
        <taxon>Agaricomycotina</taxon>
        <taxon>Agaricomycetes</taxon>
        <taxon>Agaricomycetidae</taxon>
        <taxon>Agaricales</taxon>
        <taxon>Marasmiineae</taxon>
        <taxon>Mycenaceae</taxon>
        <taxon>Mycena</taxon>
    </lineage>
</organism>
<dbReference type="InterPro" id="IPR045886">
    <property type="entry name" value="ThiF/MoeB/HesA"/>
</dbReference>
<comment type="caution">
    <text evidence="8">The sequence shown here is derived from an EMBL/GenBank/DDBJ whole genome shotgun (WGS) entry which is preliminary data.</text>
</comment>
<dbReference type="SUPFAM" id="SSF69572">
    <property type="entry name" value="Activating enzymes of the ubiquitin-like proteins"/>
    <property type="match status" value="1"/>
</dbReference>
<evidence type="ECO:0000256" key="3">
    <source>
        <dbReference type="ARBA" id="ARBA00005673"/>
    </source>
</evidence>
<evidence type="ECO:0000313" key="8">
    <source>
        <dbReference type="EMBL" id="KAF7346163.1"/>
    </source>
</evidence>
<comment type="similarity">
    <text evidence="3">Belongs to the ubiquitin-activating E1 family.</text>
</comment>
<dbReference type="Pfam" id="PF00899">
    <property type="entry name" value="ThiF"/>
    <property type="match status" value="1"/>
</dbReference>
<comment type="pathway">
    <text evidence="2">Protein modification; protein sumoylation.</text>
</comment>
<dbReference type="OrthoDB" id="1708823at2759"/>
<evidence type="ECO:0000256" key="4">
    <source>
        <dbReference type="ARBA" id="ARBA00022786"/>
    </source>
</evidence>
<keyword evidence="9" id="KW-1185">Reference proteome</keyword>
<dbReference type="EMBL" id="JACAZH010000019">
    <property type="protein sequence ID" value="KAF7346163.1"/>
    <property type="molecule type" value="Genomic_DNA"/>
</dbReference>
<dbReference type="InterPro" id="IPR000011">
    <property type="entry name" value="UBQ/SUMO-activ_enz_E1-like"/>
</dbReference>
<gene>
    <name evidence="8" type="ORF">MSAN_01843100</name>
</gene>
<proteinExistence type="inferred from homology"/>
<keyword evidence="5" id="KW-0539">Nucleus</keyword>
<dbReference type="AlphaFoldDB" id="A0A8H6XRI0"/>